<dbReference type="GO" id="GO:0055085">
    <property type="term" value="P:transmembrane transport"/>
    <property type="evidence" value="ECO:0007669"/>
    <property type="project" value="InterPro"/>
</dbReference>
<dbReference type="InterPro" id="IPR007251">
    <property type="entry name" value="Iron_permease_Fet4"/>
</dbReference>
<organism evidence="3 4">
    <name type="scientific">Planosporangium mesophilum</name>
    <dbReference type="NCBI Taxonomy" id="689768"/>
    <lineage>
        <taxon>Bacteria</taxon>
        <taxon>Bacillati</taxon>
        <taxon>Actinomycetota</taxon>
        <taxon>Actinomycetes</taxon>
        <taxon>Micromonosporales</taxon>
        <taxon>Micromonosporaceae</taxon>
        <taxon>Planosporangium</taxon>
    </lineage>
</organism>
<dbReference type="EMBL" id="BOON01000069">
    <property type="protein sequence ID" value="GII26188.1"/>
    <property type="molecule type" value="Genomic_DNA"/>
</dbReference>
<protein>
    <recommendedName>
        <fullName evidence="5">Low affinity iron permease family protein</fullName>
    </recommendedName>
</protein>
<dbReference type="Proteomes" id="UP000599074">
    <property type="component" value="Unassembled WGS sequence"/>
</dbReference>
<evidence type="ECO:0000256" key="2">
    <source>
        <dbReference type="SAM" id="Phobius"/>
    </source>
</evidence>
<evidence type="ECO:0000313" key="4">
    <source>
        <dbReference type="Proteomes" id="UP000599074"/>
    </source>
</evidence>
<keyword evidence="2" id="KW-1133">Transmembrane helix</keyword>
<dbReference type="AlphaFoldDB" id="A0A8J3TGT3"/>
<evidence type="ECO:0000313" key="3">
    <source>
        <dbReference type="EMBL" id="GII26188.1"/>
    </source>
</evidence>
<feature type="region of interest" description="Disordered" evidence="1">
    <location>
        <begin position="1"/>
        <end position="22"/>
    </location>
</feature>
<dbReference type="RefSeq" id="WP_168113844.1">
    <property type="nucleotide sequence ID" value="NZ_BOON01000069.1"/>
</dbReference>
<evidence type="ECO:0008006" key="5">
    <source>
        <dbReference type="Google" id="ProtNLM"/>
    </source>
</evidence>
<dbReference type="Pfam" id="PF04120">
    <property type="entry name" value="Iron_permease"/>
    <property type="match status" value="1"/>
</dbReference>
<gene>
    <name evidence="3" type="ORF">Pme01_57850</name>
</gene>
<accession>A0A8J3TGT3</accession>
<evidence type="ECO:0000256" key="1">
    <source>
        <dbReference type="SAM" id="MobiDB-lite"/>
    </source>
</evidence>
<sequence length="159" mass="17206">MPARDDPTRDDPRVGHAEPRDRGTRITRAISRATATAGSFPMIMVAAALVVVWLVGGLFVPGGYASASYQLPVSTVSSIVTFLMVFVIQSSQNRDSRALQTKVDAIASVLAVMAKQQGLEDHEYLLTRLAGLENAPEREIDSEQELVRKSVDEVAHKSG</sequence>
<keyword evidence="2" id="KW-0812">Transmembrane</keyword>
<name>A0A8J3TGT3_9ACTN</name>
<keyword evidence="4" id="KW-1185">Reference proteome</keyword>
<feature type="transmembrane region" description="Helical" evidence="2">
    <location>
        <begin position="67"/>
        <end position="88"/>
    </location>
</feature>
<comment type="caution">
    <text evidence="3">The sequence shown here is derived from an EMBL/GenBank/DDBJ whole genome shotgun (WGS) entry which is preliminary data.</text>
</comment>
<keyword evidence="2" id="KW-0472">Membrane</keyword>
<feature type="transmembrane region" description="Helical" evidence="2">
    <location>
        <begin position="35"/>
        <end position="55"/>
    </location>
</feature>
<proteinExistence type="predicted"/>
<reference evidence="3" key="1">
    <citation type="submission" date="2021-01" db="EMBL/GenBank/DDBJ databases">
        <title>Whole genome shotgun sequence of Planosporangium mesophilum NBRC 109066.</title>
        <authorList>
            <person name="Komaki H."/>
            <person name="Tamura T."/>
        </authorList>
    </citation>
    <scope>NUCLEOTIDE SEQUENCE</scope>
    <source>
        <strain evidence="3">NBRC 109066</strain>
    </source>
</reference>